<dbReference type="PATRIC" id="fig|1544416.3.peg.1459"/>
<feature type="transmembrane region" description="Helical" evidence="5">
    <location>
        <begin position="6"/>
        <end position="22"/>
    </location>
</feature>
<dbReference type="OrthoDB" id="4377071at2"/>
<evidence type="ECO:0000313" key="6">
    <source>
        <dbReference type="EMBL" id="KQB84646.1"/>
    </source>
</evidence>
<sequence>MSTISIILTYVLAAVLAGDALLSLKPPAFISRCLSGVNFPRDWWWALIGIKTLAALGLVVGALRQAPGIAATVSCGVLGYFLFAIVAHIRANFLRSEFWLNCLSMTALSAVVAAVNIGQVFS</sequence>
<evidence type="ECO:0000256" key="2">
    <source>
        <dbReference type="ARBA" id="ARBA00022692"/>
    </source>
</evidence>
<dbReference type="AlphaFoldDB" id="A0A0Q1ADA5"/>
<keyword evidence="2 5" id="KW-0812">Transmembrane</keyword>
<gene>
    <name evidence="6" type="ORF">Cocul_01455</name>
</gene>
<dbReference type="EMBL" id="LKST01000002">
    <property type="protein sequence ID" value="KQB84646.1"/>
    <property type="molecule type" value="Genomic_DNA"/>
</dbReference>
<keyword evidence="4 5" id="KW-0472">Membrane</keyword>
<keyword evidence="7" id="KW-1185">Reference proteome</keyword>
<evidence type="ECO:0000256" key="4">
    <source>
        <dbReference type="ARBA" id="ARBA00023136"/>
    </source>
</evidence>
<dbReference type="Pfam" id="PF13564">
    <property type="entry name" value="DoxX_2"/>
    <property type="match status" value="1"/>
</dbReference>
<dbReference type="InterPro" id="IPR032808">
    <property type="entry name" value="DoxX"/>
</dbReference>
<feature type="transmembrane region" description="Helical" evidence="5">
    <location>
        <begin position="98"/>
        <end position="121"/>
    </location>
</feature>
<comment type="caution">
    <text evidence="6">The sequence shown here is derived from an EMBL/GenBank/DDBJ whole genome shotgun (WGS) entry which is preliminary data.</text>
</comment>
<dbReference type="RefSeq" id="WP_055122545.1">
    <property type="nucleotide sequence ID" value="NZ_LKST01000002.1"/>
</dbReference>
<proteinExistence type="predicted"/>
<comment type="subcellular location">
    <subcellularLocation>
        <location evidence="1">Membrane</location>
        <topology evidence="1">Multi-pass membrane protein</topology>
    </subcellularLocation>
</comment>
<protein>
    <recommendedName>
        <fullName evidence="8">DoxX-like family protein</fullName>
    </recommendedName>
</protein>
<reference evidence="6 7" key="1">
    <citation type="submission" date="2015-10" db="EMBL/GenBank/DDBJ databases">
        <title>Corynebacteirum lowii and Corynebacterium oculi species nova, derived from human clinical disease and and emended description of Corynebacterium mastiditis.</title>
        <authorList>
            <person name="Bernard K."/>
            <person name="Pacheco A.L."/>
            <person name="Mcdougall C."/>
            <person name="Burtx T."/>
            <person name="Weibe D."/>
            <person name="Tyler S."/>
            <person name="Olson A.B."/>
            <person name="Cnockaert M."/>
            <person name="Eguchi H."/>
            <person name="Kuwahara T."/>
            <person name="Nakayama-Imaohji H."/>
            <person name="Boudewijins M."/>
            <person name="Van Hoecke F."/>
            <person name="Bernier A.-M."/>
            <person name="Vandamme P."/>
        </authorList>
    </citation>
    <scope>NUCLEOTIDE SEQUENCE [LARGE SCALE GENOMIC DNA]</scope>
    <source>
        <strain evidence="6 7">NML 130210</strain>
    </source>
</reference>
<dbReference type="Proteomes" id="UP000050517">
    <property type="component" value="Unassembled WGS sequence"/>
</dbReference>
<dbReference type="STRING" id="1544416.Cocul_01455"/>
<evidence type="ECO:0000256" key="3">
    <source>
        <dbReference type="ARBA" id="ARBA00022989"/>
    </source>
</evidence>
<name>A0A0Q1ADA5_9CORY</name>
<feature type="transmembrane region" description="Helical" evidence="5">
    <location>
        <begin position="43"/>
        <end position="63"/>
    </location>
</feature>
<evidence type="ECO:0000256" key="5">
    <source>
        <dbReference type="SAM" id="Phobius"/>
    </source>
</evidence>
<accession>A0A0Q1ADA5</accession>
<feature type="transmembrane region" description="Helical" evidence="5">
    <location>
        <begin position="69"/>
        <end position="86"/>
    </location>
</feature>
<evidence type="ECO:0000256" key="1">
    <source>
        <dbReference type="ARBA" id="ARBA00004141"/>
    </source>
</evidence>
<organism evidence="6 7">
    <name type="scientific">Corynebacterium oculi</name>
    <dbReference type="NCBI Taxonomy" id="1544416"/>
    <lineage>
        <taxon>Bacteria</taxon>
        <taxon>Bacillati</taxon>
        <taxon>Actinomycetota</taxon>
        <taxon>Actinomycetes</taxon>
        <taxon>Mycobacteriales</taxon>
        <taxon>Corynebacteriaceae</taxon>
        <taxon>Corynebacterium</taxon>
    </lineage>
</organism>
<evidence type="ECO:0008006" key="8">
    <source>
        <dbReference type="Google" id="ProtNLM"/>
    </source>
</evidence>
<evidence type="ECO:0000313" key="7">
    <source>
        <dbReference type="Proteomes" id="UP000050517"/>
    </source>
</evidence>
<dbReference type="GO" id="GO:0016020">
    <property type="term" value="C:membrane"/>
    <property type="evidence" value="ECO:0007669"/>
    <property type="project" value="UniProtKB-SubCell"/>
</dbReference>
<keyword evidence="3 5" id="KW-1133">Transmembrane helix</keyword>